<keyword evidence="2" id="KW-1185">Reference proteome</keyword>
<reference evidence="1 2" key="1">
    <citation type="submission" date="2019-09" db="EMBL/GenBank/DDBJ databases">
        <title>Complete genome sequence of Arachidicoccus sp. B3-10 isolated from apple orchard soil.</title>
        <authorList>
            <person name="Kim H.S."/>
            <person name="Han K.-I."/>
            <person name="Suh M.K."/>
            <person name="Lee K.C."/>
            <person name="Eom M.K."/>
            <person name="Kim J.-S."/>
            <person name="Kang S.W."/>
            <person name="Sin Y."/>
            <person name="Lee J.-S."/>
        </authorList>
    </citation>
    <scope>NUCLEOTIDE SEQUENCE [LARGE SCALE GENOMIC DNA]</scope>
    <source>
        <strain evidence="1 2">B3-10</strain>
        <plasmid evidence="2">pb3-10</plasmid>
    </source>
</reference>
<sequence length="83" mass="9456">MAKTSIDKSLFNDLKETLAQTPETPTQKITAIEEKKTLLRDEEAPFTLWVPKTLMKQIKMKALEEDVSIKEVIIAAIKKDILN</sequence>
<dbReference type="GO" id="GO:0006355">
    <property type="term" value="P:regulation of DNA-templated transcription"/>
    <property type="evidence" value="ECO:0007669"/>
    <property type="project" value="InterPro"/>
</dbReference>
<organism evidence="1 2">
    <name type="scientific">Rhizosphaericola mali</name>
    <dbReference type="NCBI Taxonomy" id="2545455"/>
    <lineage>
        <taxon>Bacteria</taxon>
        <taxon>Pseudomonadati</taxon>
        <taxon>Bacteroidota</taxon>
        <taxon>Chitinophagia</taxon>
        <taxon>Chitinophagales</taxon>
        <taxon>Chitinophagaceae</taxon>
        <taxon>Rhizosphaericola</taxon>
    </lineage>
</organism>
<geneLocation type="plasmid" evidence="2">
    <name>pb3-10</name>
</geneLocation>
<accession>A0A5P2G640</accession>
<dbReference type="RefSeq" id="WP_131332048.1">
    <property type="nucleotide sequence ID" value="NZ_CP044017.1"/>
</dbReference>
<keyword evidence="1" id="KW-0614">Plasmid</keyword>
<dbReference type="InterPro" id="IPR013321">
    <property type="entry name" value="Arc_rbn_hlx_hlx"/>
</dbReference>
<protein>
    <submittedName>
        <fullName evidence="1">Uncharacterized protein</fullName>
    </submittedName>
</protein>
<dbReference type="EMBL" id="CP044017">
    <property type="protein sequence ID" value="QES91055.1"/>
    <property type="molecule type" value="Genomic_DNA"/>
</dbReference>
<dbReference type="Proteomes" id="UP000292424">
    <property type="component" value="Plasmid pB3-10"/>
</dbReference>
<dbReference type="AlphaFoldDB" id="A0A5P2G640"/>
<evidence type="ECO:0000313" key="2">
    <source>
        <dbReference type="Proteomes" id="UP000292424"/>
    </source>
</evidence>
<gene>
    <name evidence="1" type="ORF">E0W69_020285</name>
</gene>
<dbReference type="OrthoDB" id="799574at2"/>
<dbReference type="Gene3D" id="1.10.1220.10">
    <property type="entry name" value="Met repressor-like"/>
    <property type="match status" value="1"/>
</dbReference>
<name>A0A5P2G640_9BACT</name>
<proteinExistence type="predicted"/>
<dbReference type="SUPFAM" id="SSF47598">
    <property type="entry name" value="Ribbon-helix-helix"/>
    <property type="match status" value="1"/>
</dbReference>
<dbReference type="KEGG" id="arac:E0W69_020285"/>
<evidence type="ECO:0000313" key="1">
    <source>
        <dbReference type="EMBL" id="QES91055.1"/>
    </source>
</evidence>
<dbReference type="InterPro" id="IPR010985">
    <property type="entry name" value="Ribbon_hlx_hlx"/>
</dbReference>